<dbReference type="InterPro" id="IPR050557">
    <property type="entry name" value="RTX_toxin/Mannuronan_C5-epim"/>
</dbReference>
<comment type="subcellular location">
    <subcellularLocation>
        <location evidence="1">Membrane</location>
    </subcellularLocation>
    <subcellularLocation>
        <location evidence="2">Secreted</location>
    </subcellularLocation>
</comment>
<dbReference type="GO" id="GO:0005576">
    <property type="term" value="C:extracellular region"/>
    <property type="evidence" value="ECO:0007669"/>
    <property type="project" value="UniProtKB-SubCell"/>
</dbReference>
<reference evidence="9 10" key="1">
    <citation type="submission" date="2019-09" db="EMBL/GenBank/DDBJ databases">
        <authorList>
            <person name="Park J.-S."/>
            <person name="Choi H.-J."/>
        </authorList>
    </citation>
    <scope>NUCLEOTIDE SEQUENCE [LARGE SCALE GENOMIC DNA]</scope>
    <source>
        <strain evidence="9 10">176SS1-4</strain>
    </source>
</reference>
<name>A0A5J5GFA2_9RHOB</name>
<keyword evidence="4" id="KW-0800">Toxin</keyword>
<evidence type="ECO:0000256" key="8">
    <source>
        <dbReference type="SAM" id="MobiDB-lite"/>
    </source>
</evidence>
<feature type="compositionally biased region" description="Basic and acidic residues" evidence="8">
    <location>
        <begin position="585"/>
        <end position="604"/>
    </location>
</feature>
<dbReference type="Pfam" id="PF00353">
    <property type="entry name" value="HemolysinCabind"/>
    <property type="match status" value="13"/>
</dbReference>
<evidence type="ECO:0000256" key="5">
    <source>
        <dbReference type="ARBA" id="ARBA00022737"/>
    </source>
</evidence>
<dbReference type="InterPro" id="IPR003995">
    <property type="entry name" value="RTX_toxin_determinant-A"/>
</dbReference>
<dbReference type="PROSITE" id="PS00330">
    <property type="entry name" value="HEMOLYSIN_CALCIUM"/>
    <property type="match status" value="8"/>
</dbReference>
<feature type="compositionally biased region" description="Low complexity" evidence="8">
    <location>
        <begin position="568"/>
        <end position="581"/>
    </location>
</feature>
<dbReference type="GO" id="GO:0005509">
    <property type="term" value="F:calcium ion binding"/>
    <property type="evidence" value="ECO:0007669"/>
    <property type="project" value="InterPro"/>
</dbReference>
<evidence type="ECO:0000256" key="6">
    <source>
        <dbReference type="ARBA" id="ARBA00023026"/>
    </source>
</evidence>
<evidence type="ECO:0000256" key="3">
    <source>
        <dbReference type="ARBA" id="ARBA00022525"/>
    </source>
</evidence>
<evidence type="ECO:0000313" key="9">
    <source>
        <dbReference type="EMBL" id="KAA9006791.1"/>
    </source>
</evidence>
<organism evidence="9 10">
    <name type="scientific">Histidinibacterium aquaticum</name>
    <dbReference type="NCBI Taxonomy" id="2613962"/>
    <lineage>
        <taxon>Bacteria</taxon>
        <taxon>Pseudomonadati</taxon>
        <taxon>Pseudomonadota</taxon>
        <taxon>Alphaproteobacteria</taxon>
        <taxon>Rhodobacterales</taxon>
        <taxon>Paracoccaceae</taxon>
        <taxon>Histidinibacterium</taxon>
    </lineage>
</organism>
<gene>
    <name evidence="9" type="ORF">F3S47_13510</name>
</gene>
<keyword evidence="6" id="KW-0843">Virulence</keyword>
<dbReference type="PRINTS" id="PR00313">
    <property type="entry name" value="CABNDNGRPT"/>
</dbReference>
<keyword evidence="3" id="KW-0964">Secreted</keyword>
<evidence type="ECO:0000313" key="10">
    <source>
        <dbReference type="Proteomes" id="UP000326554"/>
    </source>
</evidence>
<evidence type="ECO:0000256" key="2">
    <source>
        <dbReference type="ARBA" id="ARBA00004613"/>
    </source>
</evidence>
<dbReference type="GO" id="GO:0090729">
    <property type="term" value="F:toxin activity"/>
    <property type="evidence" value="ECO:0007669"/>
    <property type="project" value="UniProtKB-KW"/>
</dbReference>
<dbReference type="Gene3D" id="2.150.10.10">
    <property type="entry name" value="Serralysin-like metalloprotease, C-terminal"/>
    <property type="match status" value="8"/>
</dbReference>
<feature type="region of interest" description="Disordered" evidence="8">
    <location>
        <begin position="708"/>
        <end position="739"/>
    </location>
</feature>
<evidence type="ECO:0000256" key="7">
    <source>
        <dbReference type="ARBA" id="ARBA00023136"/>
    </source>
</evidence>
<dbReference type="SUPFAM" id="SSF51120">
    <property type="entry name" value="beta-Roll"/>
    <property type="match status" value="5"/>
</dbReference>
<keyword evidence="10" id="KW-1185">Reference proteome</keyword>
<dbReference type="PANTHER" id="PTHR38340">
    <property type="entry name" value="S-LAYER PROTEIN"/>
    <property type="match status" value="1"/>
</dbReference>
<feature type="compositionally biased region" description="Low complexity" evidence="8">
    <location>
        <begin position="541"/>
        <end position="556"/>
    </location>
</feature>
<feature type="region of interest" description="Disordered" evidence="8">
    <location>
        <begin position="494"/>
        <end position="613"/>
    </location>
</feature>
<dbReference type="InterPro" id="IPR001343">
    <property type="entry name" value="Hemolysn_Ca-bd"/>
</dbReference>
<dbReference type="EMBL" id="VYQE01000004">
    <property type="protein sequence ID" value="KAA9006791.1"/>
    <property type="molecule type" value="Genomic_DNA"/>
</dbReference>
<evidence type="ECO:0000256" key="1">
    <source>
        <dbReference type="ARBA" id="ARBA00004370"/>
    </source>
</evidence>
<dbReference type="Proteomes" id="UP000326554">
    <property type="component" value="Unassembled WGS sequence"/>
</dbReference>
<dbReference type="InterPro" id="IPR018511">
    <property type="entry name" value="Hemolysin-typ_Ca-bd_CS"/>
</dbReference>
<protein>
    <submittedName>
        <fullName evidence="9">Calcium-binding protein</fullName>
    </submittedName>
</protein>
<evidence type="ECO:0000256" key="4">
    <source>
        <dbReference type="ARBA" id="ARBA00022656"/>
    </source>
</evidence>
<comment type="caution">
    <text evidence="9">The sequence shown here is derived from an EMBL/GenBank/DDBJ whole genome shotgun (WGS) entry which is preliminary data.</text>
</comment>
<feature type="compositionally biased region" description="Gly residues" evidence="8">
    <location>
        <begin position="519"/>
        <end position="540"/>
    </location>
</feature>
<feature type="compositionally biased region" description="Gly residues" evidence="8">
    <location>
        <begin position="708"/>
        <end position="721"/>
    </location>
</feature>
<feature type="compositionally biased region" description="Basic and acidic residues" evidence="8">
    <location>
        <begin position="722"/>
        <end position="739"/>
    </location>
</feature>
<dbReference type="GO" id="GO:0016020">
    <property type="term" value="C:membrane"/>
    <property type="evidence" value="ECO:0007669"/>
    <property type="project" value="UniProtKB-SubCell"/>
</dbReference>
<sequence>MAEIIGRGFLTTGKSHFDYNIEDLLLTEIGGTPLLLASSGRFGGLVSYRIDSKGGLTQVDAERYADSYDLGIAPELMSLEPIGKPRVLVGATSWGDYRTWSIRSDGTIGSRGALDASVEAPARPAGSVLTADGHMLTTALGGSGLTVFRSVYSTASDALRIGGSDGRLDQISSLATAEVGGRTVYLAASGRHDGLTAVMEQGGRLAVTGGIDARDGIAILEPTGVAVTEVLGRSYAVLSSSRTAGALTVMEITSDGELIPRDHVTDTLETRFMRAQSLDAIEIGGRSYLAVSGGDSGLSLFAVLPGGRLHHLDSIADSASQRLGGGITALTLGKSGGDLQIYAAASSEGGVNRLEWQPGAIGVQRKVGSGGGTLEGGSRGDILVGGAGKDHLKGFGGNDILVDSAGSDTLEGGSGSDVFVMVDDRGATDWIRGFDPARDRLDLSGVPLFYDPKSLEVDPTASGAVVTWYGERLIVSSHNGDPLTASQVRGAVLRDQPHRSLPAPARDVIGTEGSDSLQGGWGGDMLSGGGGNDTLFGGSGRDSLFGGSGDDLLQGGDDADEMDGGAGTDLLRGGSGNDSLSGGDGSDRLEGDAGRDRLYGRSGDDSLAGGTGRDRLLGGLDGDRLSGGGDDDLLWGESGADTLWGDEGSDRLYGGTWDDDLSGGHGIDWLHGEAGSDRLAGGDHGDSLYGGGEDDVIAGEGGDDLLLGGTGADRLSGGGGNDRLRGEDGADDLRGGRGADHMLGGADDDLLYGEHGNDTIYGEGGDDQARGGSGAERIYGGAGSDRLNGDDGGDLIFGDGGNDILDGGRHNDKLYGGPGDDGFYGGTGHDRIVGDDGSDRLYGGGGDDVLLGEADRDWIWGAGGDDVIYGGAGDDIVYAGSGEDVVYLGAGSDIFGPGSVLPDADRVHGEDGDDRLRSSPGGGYFTGAEGADTFFGGDGRDYIDGGSGDDRLRGGAGPDTFVFRPFSGADVIEGLQPGHDRLVFEDVAREDMTIKDHAEGTLLDWGTGSVMLEGIETARVTMDDLDF</sequence>
<keyword evidence="5" id="KW-0677">Repeat</keyword>
<dbReference type="AlphaFoldDB" id="A0A5J5GFA2"/>
<dbReference type="PRINTS" id="PR01488">
    <property type="entry name" value="RTXTOXINA"/>
</dbReference>
<accession>A0A5J5GFA2</accession>
<proteinExistence type="predicted"/>
<dbReference type="PANTHER" id="PTHR38340:SF1">
    <property type="entry name" value="S-LAYER PROTEIN"/>
    <property type="match status" value="1"/>
</dbReference>
<dbReference type="InterPro" id="IPR011049">
    <property type="entry name" value="Serralysin-like_metalloprot_C"/>
</dbReference>
<dbReference type="RefSeq" id="WP_150445809.1">
    <property type="nucleotide sequence ID" value="NZ_VYQE01000004.1"/>
</dbReference>
<keyword evidence="7" id="KW-0472">Membrane</keyword>